<dbReference type="Pfam" id="PF14683">
    <property type="entry name" value="CBM-like"/>
    <property type="match status" value="1"/>
</dbReference>
<evidence type="ECO:0000313" key="11">
    <source>
        <dbReference type="Proteomes" id="UP000237105"/>
    </source>
</evidence>
<dbReference type="InterPro" id="IPR029413">
    <property type="entry name" value="RG-lyase_II"/>
</dbReference>
<sequence>MEKVTWKRLCAWLLGFSSLALLLFLLLSSCFETTSPVRRILTGIRGRELRSSSSPRIRHVTHRHHKAVIMDNGLVEITFSNPGGDVIGIKYNGINNLLEIHNKRNNRGYWDIEWGEGTQSNTANNYNRLQGTKFEIIKADDNIIEISFTKKWNDSSDDQFPVNVDKRYIMLRDYPGFYTYGILDHPKEAPAAQISVVRAVFKLQGNKFHYMAISDDRQRTMPSARDRTKGKKLAYPEAVLLTNPSNPELKGEVDDKYQYSSDHKDIRVHGWISSNPTVGFWIITPSHEFLTTGPMKQELTSHVGPTSLSVFLSCHYVGRDLMVKLEKGEQWKKVFGPIPIFLNSVSSNHHSARSILWENAKQQAQEEVTKWPYNFVHSKDFPTSQQRGAVSGQLFIYDRYFGFRYMNKSNFGAKSAYVGLAAPGEAGSWQWENKGYQFWVQADSNGKFSIKDIRPGKYNLYAWVPGVVGDYVYDKTITVEPGIKIELDNLIYKPPRSGPIIWEIGIPDRTAAEFYVPDPLSNVTNRLFTNKPHHKFRQYGLWDRYTDLYPKEDLIYTVGVSDYRRDWFFAHVNRKSENGTYQQTTWQVKFQLENVMPGNYTLQLALASASTTALQVRFNERDSYRPVFATHLLGRDNSIARHGIHGSYWFYSINVPDSRLRSGQNTLYLTQSRSLGPFGGLLYDYLRLEAPAQTE</sequence>
<reference evidence="11" key="1">
    <citation type="submission" date="2016-06" db="EMBL/GenBank/DDBJ databases">
        <title>Parallel loss of symbiosis genes in relatives of nitrogen-fixing non-legume Parasponia.</title>
        <authorList>
            <person name="Van Velzen R."/>
            <person name="Holmer R."/>
            <person name="Bu F."/>
            <person name="Rutten L."/>
            <person name="Van Zeijl A."/>
            <person name="Liu W."/>
            <person name="Santuari L."/>
            <person name="Cao Q."/>
            <person name="Sharma T."/>
            <person name="Shen D."/>
            <person name="Roswanjaya Y."/>
            <person name="Wardhani T."/>
            <person name="Kalhor M.S."/>
            <person name="Jansen J."/>
            <person name="Van den Hoogen J."/>
            <person name="Gungor B."/>
            <person name="Hartog M."/>
            <person name="Hontelez J."/>
            <person name="Verver J."/>
            <person name="Yang W.-C."/>
            <person name="Schijlen E."/>
            <person name="Repin R."/>
            <person name="Schilthuizen M."/>
            <person name="Schranz E."/>
            <person name="Heidstra R."/>
            <person name="Miyata K."/>
            <person name="Fedorova E."/>
            <person name="Kohlen W."/>
            <person name="Bisseling T."/>
            <person name="Smit S."/>
            <person name="Geurts R."/>
        </authorList>
    </citation>
    <scope>NUCLEOTIDE SEQUENCE [LARGE SCALE GENOMIC DNA]</scope>
    <source>
        <strain evidence="11">cv. WU1-14</strain>
    </source>
</reference>
<evidence type="ECO:0000256" key="5">
    <source>
        <dbReference type="ARBA" id="ARBA00022525"/>
    </source>
</evidence>
<dbReference type="SUPFAM" id="SSF74650">
    <property type="entry name" value="Galactose mutarotase-like"/>
    <property type="match status" value="1"/>
</dbReference>
<dbReference type="PANTHER" id="PTHR32018:SF6">
    <property type="entry name" value="RHAMNOGALACTURONAN ENDOLYASE"/>
    <property type="match status" value="1"/>
</dbReference>
<evidence type="ECO:0000259" key="8">
    <source>
        <dbReference type="Pfam" id="PF14683"/>
    </source>
</evidence>
<keyword evidence="11" id="KW-1185">Reference proteome</keyword>
<name>A0A2P5A777_PARAD</name>
<evidence type="ECO:0000256" key="1">
    <source>
        <dbReference type="ARBA" id="ARBA00001324"/>
    </source>
</evidence>
<dbReference type="InterPro" id="IPR010325">
    <property type="entry name" value="Rhamnogal_lyase"/>
</dbReference>
<evidence type="ECO:0000256" key="7">
    <source>
        <dbReference type="ARBA" id="ARBA00023239"/>
    </source>
</evidence>
<dbReference type="STRING" id="3476.A0A2P5A777"/>
<dbReference type="Gene3D" id="2.70.98.10">
    <property type="match status" value="1"/>
</dbReference>
<dbReference type="AlphaFoldDB" id="A0A2P5A777"/>
<dbReference type="InterPro" id="IPR014718">
    <property type="entry name" value="GH-type_carb-bd"/>
</dbReference>
<gene>
    <name evidence="10" type="ORF">PanWU01x14_361910</name>
</gene>
<dbReference type="SUPFAM" id="SSF49452">
    <property type="entry name" value="Starch-binding domain-like"/>
    <property type="match status" value="1"/>
</dbReference>
<dbReference type="InterPro" id="IPR051850">
    <property type="entry name" value="Polysacch_Lyase_4"/>
</dbReference>
<dbReference type="PANTHER" id="PTHR32018">
    <property type="entry name" value="RHAMNOGALACTURONATE LYASE FAMILY PROTEIN"/>
    <property type="match status" value="1"/>
</dbReference>
<evidence type="ECO:0000259" key="9">
    <source>
        <dbReference type="Pfam" id="PF14686"/>
    </source>
</evidence>
<comment type="subcellular location">
    <subcellularLocation>
        <location evidence="2">Secreted</location>
    </subcellularLocation>
</comment>
<keyword evidence="5" id="KW-0964">Secreted</keyword>
<dbReference type="CDD" id="cd10316">
    <property type="entry name" value="RGL4_M"/>
    <property type="match status" value="1"/>
</dbReference>
<evidence type="ECO:0000256" key="6">
    <source>
        <dbReference type="ARBA" id="ARBA00022729"/>
    </source>
</evidence>
<dbReference type="GO" id="GO:0030246">
    <property type="term" value="F:carbohydrate binding"/>
    <property type="evidence" value="ECO:0007669"/>
    <property type="project" value="InterPro"/>
</dbReference>
<dbReference type="InterPro" id="IPR029411">
    <property type="entry name" value="RG-lyase_III"/>
</dbReference>
<dbReference type="InterPro" id="IPR011013">
    <property type="entry name" value="Gal_mutarotase_sf_dom"/>
</dbReference>
<evidence type="ECO:0000256" key="2">
    <source>
        <dbReference type="ARBA" id="ARBA00004613"/>
    </source>
</evidence>
<dbReference type="InterPro" id="IPR008979">
    <property type="entry name" value="Galactose-bd-like_sf"/>
</dbReference>
<dbReference type="OrthoDB" id="1179585at2759"/>
<evidence type="ECO:0000313" key="10">
    <source>
        <dbReference type="EMBL" id="PON32380.1"/>
    </source>
</evidence>
<accession>A0A2P5A777</accession>
<keyword evidence="6" id="KW-0732">Signal</keyword>
<organism evidence="10 11">
    <name type="scientific">Parasponia andersonii</name>
    <name type="common">Sponia andersonii</name>
    <dbReference type="NCBI Taxonomy" id="3476"/>
    <lineage>
        <taxon>Eukaryota</taxon>
        <taxon>Viridiplantae</taxon>
        <taxon>Streptophyta</taxon>
        <taxon>Embryophyta</taxon>
        <taxon>Tracheophyta</taxon>
        <taxon>Spermatophyta</taxon>
        <taxon>Magnoliopsida</taxon>
        <taxon>eudicotyledons</taxon>
        <taxon>Gunneridae</taxon>
        <taxon>Pentapetalae</taxon>
        <taxon>rosids</taxon>
        <taxon>fabids</taxon>
        <taxon>Rosales</taxon>
        <taxon>Cannabaceae</taxon>
        <taxon>Parasponia</taxon>
    </lineage>
</organism>
<dbReference type="GO" id="GO:0005576">
    <property type="term" value="C:extracellular region"/>
    <property type="evidence" value="ECO:0007669"/>
    <property type="project" value="UniProtKB-SubCell"/>
</dbReference>
<dbReference type="Gene3D" id="2.60.40.1120">
    <property type="entry name" value="Carboxypeptidase-like, regulatory domain"/>
    <property type="match status" value="1"/>
</dbReference>
<dbReference type="Proteomes" id="UP000237105">
    <property type="component" value="Unassembled WGS sequence"/>
</dbReference>
<evidence type="ECO:0000256" key="4">
    <source>
        <dbReference type="ARBA" id="ARBA00012437"/>
    </source>
</evidence>
<dbReference type="EMBL" id="JXTB01000824">
    <property type="protein sequence ID" value="PON32380.1"/>
    <property type="molecule type" value="Genomic_DNA"/>
</dbReference>
<dbReference type="EC" id="4.2.2.23" evidence="4"/>
<dbReference type="SUPFAM" id="SSF49785">
    <property type="entry name" value="Galactose-binding domain-like"/>
    <property type="match status" value="1"/>
</dbReference>
<dbReference type="GO" id="GO:0005975">
    <property type="term" value="P:carbohydrate metabolic process"/>
    <property type="evidence" value="ECO:0007669"/>
    <property type="project" value="InterPro"/>
</dbReference>
<proteinExistence type="inferred from homology"/>
<dbReference type="Pfam" id="PF14686">
    <property type="entry name" value="fn3_3"/>
    <property type="match status" value="1"/>
</dbReference>
<dbReference type="InterPro" id="IPR013784">
    <property type="entry name" value="Carb-bd-like_fold"/>
</dbReference>
<dbReference type="GO" id="GO:0102210">
    <property type="term" value="F:rhamnogalacturonan endolyase activity"/>
    <property type="evidence" value="ECO:0007669"/>
    <property type="project" value="UniProtKB-EC"/>
</dbReference>
<keyword evidence="7 10" id="KW-0456">Lyase</keyword>
<dbReference type="PROSITE" id="PS51257">
    <property type="entry name" value="PROKAR_LIPOPROTEIN"/>
    <property type="match status" value="1"/>
</dbReference>
<feature type="domain" description="Rhamnogalacturonan lyase" evidence="9">
    <location>
        <begin position="414"/>
        <end position="486"/>
    </location>
</feature>
<feature type="domain" description="Rhamnogalacturonan lyase" evidence="8">
    <location>
        <begin position="501"/>
        <end position="688"/>
    </location>
</feature>
<protein>
    <recommendedName>
        <fullName evidence="4">rhamnogalacturonan endolyase</fullName>
        <ecNumber evidence="4">4.2.2.23</ecNumber>
    </recommendedName>
</protein>
<evidence type="ECO:0000256" key="3">
    <source>
        <dbReference type="ARBA" id="ARBA00010418"/>
    </source>
</evidence>
<dbReference type="Pfam" id="PF06045">
    <property type="entry name" value="Rhamnogal_lyase"/>
    <property type="match status" value="1"/>
</dbReference>
<comment type="similarity">
    <text evidence="3">Belongs to the polysaccharide lyase 4 family.</text>
</comment>
<dbReference type="Gene3D" id="2.60.120.260">
    <property type="entry name" value="Galactose-binding domain-like"/>
    <property type="match status" value="1"/>
</dbReference>
<comment type="caution">
    <text evidence="10">The sequence shown here is derived from an EMBL/GenBank/DDBJ whole genome shotgun (WGS) entry which is preliminary data.</text>
</comment>
<dbReference type="CDD" id="cd10320">
    <property type="entry name" value="RGL4_N"/>
    <property type="match status" value="1"/>
</dbReference>
<dbReference type="CDD" id="cd10317">
    <property type="entry name" value="RGL4_C"/>
    <property type="match status" value="1"/>
</dbReference>
<comment type="catalytic activity">
    <reaction evidence="1">
        <text>Endotype eliminative cleavage of L-alpha-rhamnopyranosyl-(1-&gt;4)-alpha-D-galactopyranosyluronic acid bonds of rhamnogalacturonan I domains in ramified hairy regions of pectin leaving L-rhamnopyranose at the reducing end and 4-deoxy-4,5-unsaturated D-galactopyranosyluronic acid at the non-reducing end.</text>
        <dbReference type="EC" id="4.2.2.23"/>
    </reaction>
</comment>